<organism evidence="2 3">
    <name type="scientific">Tessaracoccus flavescens</name>
    <dbReference type="NCBI Taxonomy" id="399497"/>
    <lineage>
        <taxon>Bacteria</taxon>
        <taxon>Bacillati</taxon>
        <taxon>Actinomycetota</taxon>
        <taxon>Actinomycetes</taxon>
        <taxon>Propionibacteriales</taxon>
        <taxon>Propionibacteriaceae</taxon>
        <taxon>Tessaracoccus</taxon>
    </lineage>
</organism>
<dbReference type="Proteomes" id="UP000188235">
    <property type="component" value="Chromosome"/>
</dbReference>
<feature type="region of interest" description="Disordered" evidence="1">
    <location>
        <begin position="19"/>
        <end position="40"/>
    </location>
</feature>
<dbReference type="PROSITE" id="PS51257">
    <property type="entry name" value="PROKAR_LIPOPROTEIN"/>
    <property type="match status" value="1"/>
</dbReference>
<evidence type="ECO:0000256" key="1">
    <source>
        <dbReference type="SAM" id="MobiDB-lite"/>
    </source>
</evidence>
<evidence type="ECO:0000313" key="3">
    <source>
        <dbReference type="Proteomes" id="UP000188235"/>
    </source>
</evidence>
<proteinExistence type="predicted"/>
<keyword evidence="3" id="KW-1185">Reference proteome</keyword>
<accession>A0A1Q2D079</accession>
<dbReference type="KEGG" id="tfa:BW733_14240"/>
<gene>
    <name evidence="2" type="ORF">BW733_14240</name>
</gene>
<dbReference type="STRING" id="399497.BW733_14240"/>
<protein>
    <submittedName>
        <fullName evidence="2">Uncharacterized protein</fullName>
    </submittedName>
</protein>
<dbReference type="AlphaFoldDB" id="A0A1Q2D079"/>
<sequence length="352" mass="35934">MRTISVTGIAVLAFASCVPDTAGDDPTSPPSASTSDEAAAGWSVEQALGQVPASAGGDPLWLSGADLDAALEASGLQRGSADDPNPEWIRQLSGNPPGDSHIHVGFPELLAVDQATTRRITGFDLGQADGFVTVGRKPDTFTVVTGDLGEDSLADSLVEVDGPIRSDIEGEDRQISQPGNPDALDWTGAPTRLAAKDGAIALSASTEAVKAWLDSGDTLADDTGLASLAGALDERGAVSVVISGPVAFNPSAGHSPDTTAEVPFDAVALAWTGEKVLVAYRVDSEADAAAFETIWKTGQLSTSGQPIDMFASVDGAEVGDGVAVVTLTLADGVPPIMPLMLLEQADGRFASR</sequence>
<dbReference type="EMBL" id="CP019607">
    <property type="protein sequence ID" value="AQP51810.1"/>
    <property type="molecule type" value="Genomic_DNA"/>
</dbReference>
<reference evidence="2 3" key="1">
    <citation type="journal article" date="2008" name="Int. J. Syst. Evol. Microbiol.">
        <title>Tessaracoccus flavescens sp. nov., isolated from marine sediment.</title>
        <authorList>
            <person name="Lee D.W."/>
            <person name="Lee S.D."/>
        </authorList>
    </citation>
    <scope>NUCLEOTIDE SEQUENCE [LARGE SCALE GENOMIC DNA]</scope>
    <source>
        <strain evidence="2 3">SST-39T</strain>
    </source>
</reference>
<name>A0A1Q2D079_9ACTN</name>
<feature type="compositionally biased region" description="Low complexity" evidence="1">
    <location>
        <begin position="24"/>
        <end position="40"/>
    </location>
</feature>
<evidence type="ECO:0000313" key="2">
    <source>
        <dbReference type="EMBL" id="AQP51810.1"/>
    </source>
</evidence>